<gene>
    <name evidence="14" type="ORF">J3A84_05080</name>
</gene>
<feature type="transmembrane region" description="Helical" evidence="11">
    <location>
        <begin position="6"/>
        <end position="28"/>
    </location>
</feature>
<evidence type="ECO:0000256" key="2">
    <source>
        <dbReference type="ARBA" id="ARBA00006337"/>
    </source>
</evidence>
<evidence type="ECO:0000256" key="5">
    <source>
        <dbReference type="ARBA" id="ARBA00022737"/>
    </source>
</evidence>
<dbReference type="Gene3D" id="3.30.465.10">
    <property type="match status" value="1"/>
</dbReference>
<dbReference type="InterPro" id="IPR000644">
    <property type="entry name" value="CBS_dom"/>
</dbReference>
<keyword evidence="15" id="KW-1185">Reference proteome</keyword>
<evidence type="ECO:0000256" key="4">
    <source>
        <dbReference type="ARBA" id="ARBA00022692"/>
    </source>
</evidence>
<evidence type="ECO:0000256" key="9">
    <source>
        <dbReference type="PROSITE-ProRule" id="PRU00703"/>
    </source>
</evidence>
<dbReference type="CDD" id="cd04590">
    <property type="entry name" value="CBS_pair_CorC_HlyC_assoc"/>
    <property type="match status" value="1"/>
</dbReference>
<dbReference type="InterPro" id="IPR044751">
    <property type="entry name" value="Ion_transp-like_CBS"/>
</dbReference>
<evidence type="ECO:0000259" key="12">
    <source>
        <dbReference type="PROSITE" id="PS51371"/>
    </source>
</evidence>
<evidence type="ECO:0000259" key="13">
    <source>
        <dbReference type="PROSITE" id="PS51846"/>
    </source>
</evidence>
<keyword evidence="7 9" id="KW-0129">CBS domain</keyword>
<name>A0A939HBR8_9CLOT</name>
<dbReference type="Gene3D" id="3.10.580.10">
    <property type="entry name" value="CBS-domain"/>
    <property type="match status" value="1"/>
</dbReference>
<evidence type="ECO:0000313" key="14">
    <source>
        <dbReference type="EMBL" id="MBO1264413.1"/>
    </source>
</evidence>
<dbReference type="PROSITE" id="PS51846">
    <property type="entry name" value="CNNM"/>
    <property type="match status" value="1"/>
</dbReference>
<proteinExistence type="inferred from homology"/>
<evidence type="ECO:0000256" key="6">
    <source>
        <dbReference type="ARBA" id="ARBA00022989"/>
    </source>
</evidence>
<evidence type="ECO:0000256" key="10">
    <source>
        <dbReference type="PROSITE-ProRule" id="PRU01193"/>
    </source>
</evidence>
<dbReference type="Pfam" id="PF01595">
    <property type="entry name" value="CNNM"/>
    <property type="match status" value="1"/>
</dbReference>
<comment type="caution">
    <text evidence="14">The sequence shown here is derived from an EMBL/GenBank/DDBJ whole genome shotgun (WGS) entry which is preliminary data.</text>
</comment>
<keyword evidence="8 10" id="KW-0472">Membrane</keyword>
<keyword evidence="6 10" id="KW-1133">Transmembrane helix</keyword>
<reference evidence="14" key="1">
    <citation type="submission" date="2021-03" db="EMBL/GenBank/DDBJ databases">
        <title>Proteiniclasticum marinus sp. nov., isolated from tidal flat sediment.</title>
        <authorList>
            <person name="Namirimu T."/>
            <person name="Yang J.-A."/>
            <person name="Yang S.-H."/>
            <person name="Kim Y.-J."/>
            <person name="Kwon K.K."/>
        </authorList>
    </citation>
    <scope>NUCLEOTIDE SEQUENCE</scope>
    <source>
        <strain evidence="14">SCR006</strain>
    </source>
</reference>
<dbReference type="GO" id="GO:0005886">
    <property type="term" value="C:plasma membrane"/>
    <property type="evidence" value="ECO:0007669"/>
    <property type="project" value="UniProtKB-SubCell"/>
</dbReference>
<dbReference type="PANTHER" id="PTHR22777:SF32">
    <property type="entry name" value="UPF0053 INNER MEMBRANE PROTEIN YFJD"/>
    <property type="match status" value="1"/>
</dbReference>
<dbReference type="AlphaFoldDB" id="A0A939HBR8"/>
<dbReference type="InterPro" id="IPR016169">
    <property type="entry name" value="FAD-bd_PCMH_sub2"/>
</dbReference>
<evidence type="ECO:0000256" key="3">
    <source>
        <dbReference type="ARBA" id="ARBA00022475"/>
    </source>
</evidence>
<evidence type="ECO:0000256" key="7">
    <source>
        <dbReference type="ARBA" id="ARBA00023122"/>
    </source>
</evidence>
<sequence length="423" mass="47810">MDPSSWQIILLIILVFLSAFFSSAETAFTAVNKMKLRHFAEEGNHRAKRTLRLIDNPSKLISTLLIGNNIVNIFASALATLVAINRFGVGATAIATSILTIVVIIFGEITPKSFATQYAEKVAMAYSRPVGILMVLLTPLVIIFYSIASAIIKLFGGNINQGHPLVTEAELKTMMDVGSEEGVFEEEEKEMVFNIFDFGDLQVKDVMVQRVDIIAIDVAADYEEIKEIITKEQFSRFPVYKEDIDDIIGVLNVKDLLFLSDEEKENFDLRKYIREPYYAYEFKRIPELFKELKRTRTHLSVILDEYGGTVGIATIEDLLEEIVGEIDDEFDEDRETDIETIRKNEYMVSGSYRLDDLNDNIGTDIESEEFDSIGGYLIGILGTFPENGEIIETDGIKFIVEEVDKNRIKKIKMIMKTNPAQAQ</sequence>
<feature type="transmembrane region" description="Helical" evidence="11">
    <location>
        <begin position="60"/>
        <end position="84"/>
    </location>
</feature>
<keyword evidence="3" id="KW-1003">Cell membrane</keyword>
<protein>
    <submittedName>
        <fullName evidence="14">HlyC/CorC family transporter</fullName>
    </submittedName>
</protein>
<dbReference type="GO" id="GO:0050660">
    <property type="term" value="F:flavin adenine dinucleotide binding"/>
    <property type="evidence" value="ECO:0007669"/>
    <property type="project" value="InterPro"/>
</dbReference>
<dbReference type="InterPro" id="IPR002550">
    <property type="entry name" value="CNNM"/>
</dbReference>
<keyword evidence="5" id="KW-0677">Repeat</keyword>
<dbReference type="FunFam" id="3.10.580.10:FF:000002">
    <property type="entry name" value="Magnesium/cobalt efflux protein CorC"/>
    <property type="match status" value="1"/>
</dbReference>
<feature type="transmembrane region" description="Helical" evidence="11">
    <location>
        <begin position="130"/>
        <end position="152"/>
    </location>
</feature>
<dbReference type="EMBL" id="JAFNJU010000003">
    <property type="protein sequence ID" value="MBO1264413.1"/>
    <property type="molecule type" value="Genomic_DNA"/>
</dbReference>
<dbReference type="InterPro" id="IPR046342">
    <property type="entry name" value="CBS_dom_sf"/>
</dbReference>
<feature type="domain" description="CBS" evidence="12">
    <location>
        <begin position="272"/>
        <end position="329"/>
    </location>
</feature>
<dbReference type="Pfam" id="PF00571">
    <property type="entry name" value="CBS"/>
    <property type="match status" value="2"/>
</dbReference>
<keyword evidence="4 10" id="KW-0812">Transmembrane</keyword>
<dbReference type="Proteomes" id="UP000664218">
    <property type="component" value="Unassembled WGS sequence"/>
</dbReference>
<evidence type="ECO:0000256" key="1">
    <source>
        <dbReference type="ARBA" id="ARBA00004651"/>
    </source>
</evidence>
<dbReference type="PANTHER" id="PTHR22777">
    <property type="entry name" value="HEMOLYSIN-RELATED"/>
    <property type="match status" value="1"/>
</dbReference>
<dbReference type="SUPFAM" id="SSF56176">
    <property type="entry name" value="FAD-binding/transporter-associated domain-like"/>
    <property type="match status" value="1"/>
</dbReference>
<dbReference type="SUPFAM" id="SSF54631">
    <property type="entry name" value="CBS-domain pair"/>
    <property type="match status" value="1"/>
</dbReference>
<dbReference type="InterPro" id="IPR005170">
    <property type="entry name" value="Transptr-assoc_dom"/>
</dbReference>
<evidence type="ECO:0000256" key="11">
    <source>
        <dbReference type="SAM" id="Phobius"/>
    </source>
</evidence>
<feature type="transmembrane region" description="Helical" evidence="11">
    <location>
        <begin position="90"/>
        <end position="109"/>
    </location>
</feature>
<dbReference type="RefSeq" id="WP_207598926.1">
    <property type="nucleotide sequence ID" value="NZ_JAFNJU010000003.1"/>
</dbReference>
<evidence type="ECO:0000256" key="8">
    <source>
        <dbReference type="ARBA" id="ARBA00023136"/>
    </source>
</evidence>
<comment type="similarity">
    <text evidence="2">Belongs to the UPF0053 family.</text>
</comment>
<feature type="domain" description="CNNM transmembrane" evidence="13">
    <location>
        <begin position="1"/>
        <end position="188"/>
    </location>
</feature>
<accession>A0A939HBR8</accession>
<dbReference type="Pfam" id="PF03471">
    <property type="entry name" value="CorC_HlyC"/>
    <property type="match status" value="1"/>
</dbReference>
<dbReference type="PROSITE" id="PS51371">
    <property type="entry name" value="CBS"/>
    <property type="match status" value="2"/>
</dbReference>
<comment type="subcellular location">
    <subcellularLocation>
        <location evidence="1">Cell membrane</location>
        <topology evidence="1">Multi-pass membrane protein</topology>
    </subcellularLocation>
</comment>
<dbReference type="SMART" id="SM01091">
    <property type="entry name" value="CorC_HlyC"/>
    <property type="match status" value="1"/>
</dbReference>
<feature type="domain" description="CBS" evidence="12">
    <location>
        <begin position="207"/>
        <end position="269"/>
    </location>
</feature>
<organism evidence="14 15">
    <name type="scientific">Proteiniclasticum aestuarii</name>
    <dbReference type="NCBI Taxonomy" id="2817862"/>
    <lineage>
        <taxon>Bacteria</taxon>
        <taxon>Bacillati</taxon>
        <taxon>Bacillota</taxon>
        <taxon>Clostridia</taxon>
        <taxon>Eubacteriales</taxon>
        <taxon>Clostridiaceae</taxon>
        <taxon>Proteiniclasticum</taxon>
    </lineage>
</organism>
<evidence type="ECO:0000313" key="15">
    <source>
        <dbReference type="Proteomes" id="UP000664218"/>
    </source>
</evidence>
<dbReference type="InterPro" id="IPR036318">
    <property type="entry name" value="FAD-bd_PCMH-like_sf"/>
</dbReference>